<feature type="region of interest" description="Disordered" evidence="1">
    <location>
        <begin position="183"/>
        <end position="234"/>
    </location>
</feature>
<dbReference type="SUPFAM" id="SSF50475">
    <property type="entry name" value="FMN-binding split barrel"/>
    <property type="match status" value="1"/>
</dbReference>
<reference evidence="3 4" key="2">
    <citation type="submission" date="2014-07" db="EMBL/GenBank/DDBJ databases">
        <authorList>
            <person name="Zhang J.E."/>
            <person name="Yang H."/>
            <person name="Guo J."/>
            <person name="Deng Z."/>
            <person name="Luo H."/>
            <person name="Luo M."/>
            <person name="Zhao B."/>
        </authorList>
    </citation>
    <scope>NUCLEOTIDE SEQUENCE [LARGE SCALE GENOMIC DNA]</scope>
    <source>
        <strain evidence="3">ATCC 10762</strain>
        <strain evidence="4">ATCC 10762 / DSM 40127 / CCM 3239 / JCM 4008 / LMG 5968 / NBRC 12843 / NCIMB 8234 / A-377</strain>
    </source>
</reference>
<dbReference type="EMBL" id="BMUB01000009">
    <property type="protein sequence ID" value="GGU84531.1"/>
    <property type="molecule type" value="Genomic_DNA"/>
</dbReference>
<reference evidence="2" key="5">
    <citation type="submission" date="2020-09" db="EMBL/GenBank/DDBJ databases">
        <authorList>
            <person name="Sun Q."/>
            <person name="Ohkuma M."/>
        </authorList>
    </citation>
    <scope>NUCLEOTIDE SEQUENCE</scope>
    <source>
        <strain evidence="2">JCM 4434</strain>
    </source>
</reference>
<reference evidence="2 5" key="1">
    <citation type="journal article" date="2014" name="Int. J. Syst. Evol. Microbiol.">
        <title>Complete genome sequence of Corynebacterium casei LMG S-19264T (=DSM 44701T), isolated from a smear-ripened cheese.</title>
        <authorList>
            <consortium name="US DOE Joint Genome Institute (JGI-PGF)"/>
            <person name="Walter F."/>
            <person name="Albersmeier A."/>
            <person name="Kalinowski J."/>
            <person name="Ruckert C."/>
        </authorList>
    </citation>
    <scope>NUCLEOTIDE SEQUENCE [LARGE SCALE GENOMIC DNA]</scope>
    <source>
        <strain evidence="2 5">JCM 4434</strain>
    </source>
</reference>
<evidence type="ECO:0000313" key="4">
    <source>
        <dbReference type="Proteomes" id="UP000037395"/>
    </source>
</evidence>
<proteinExistence type="predicted"/>
<dbReference type="InterPro" id="IPR012349">
    <property type="entry name" value="Split_barrel_FMN-bd"/>
</dbReference>
<reference evidence="4" key="4">
    <citation type="submission" date="2016-08" db="EMBL/GenBank/DDBJ databases">
        <title>Sequencing, assembly and comparative genomics of S. aureofaciens ATCC 10762.</title>
        <authorList>
            <person name="Gradnigo J.S."/>
            <person name="Johnson N."/>
            <person name="Somerville G.A."/>
        </authorList>
    </citation>
    <scope>NUCLEOTIDE SEQUENCE [LARGE SCALE GENOMIC DNA]</scope>
    <source>
        <strain evidence="4">ATCC 10762 / DSM 40127 / CCM 3239 / JCM 4008 / LMG 5968 / NBRC 12843 / NCIMB 8234 / A-377</strain>
    </source>
</reference>
<reference evidence="3" key="3">
    <citation type="submission" date="2016-08" db="EMBL/GenBank/DDBJ databases">
        <title>Sequencing, Assembly and Comparative Genomics of S. aureofaciens ATCC 10762.</title>
        <authorList>
            <person name="Gradnigo J.S."/>
            <person name="Johnson N."/>
            <person name="Somerville G.A."/>
        </authorList>
    </citation>
    <scope>NUCLEOTIDE SEQUENCE [LARGE SCALE GENOMIC DNA]</scope>
    <source>
        <strain evidence="3">ATCC 10762</strain>
    </source>
</reference>
<protein>
    <submittedName>
        <fullName evidence="2">Transcriptional regulator</fullName>
    </submittedName>
</protein>
<accession>A0A8H9LV50</accession>
<evidence type="ECO:0000256" key="1">
    <source>
        <dbReference type="SAM" id="MobiDB-lite"/>
    </source>
</evidence>
<feature type="compositionally biased region" description="Basic residues" evidence="1">
    <location>
        <begin position="204"/>
        <end position="213"/>
    </location>
</feature>
<dbReference type="Gene3D" id="2.30.110.10">
    <property type="entry name" value="Electron Transport, Fmn-binding Protein, Chain A"/>
    <property type="match status" value="1"/>
</dbReference>
<feature type="compositionally biased region" description="Basic and acidic residues" evidence="1">
    <location>
        <begin position="183"/>
        <end position="198"/>
    </location>
</feature>
<organism evidence="3 4">
    <name type="scientific">Kitasatospora aureofaciens</name>
    <name type="common">Streptomyces aureofaciens</name>
    <dbReference type="NCBI Taxonomy" id="1894"/>
    <lineage>
        <taxon>Bacteria</taxon>
        <taxon>Bacillati</taxon>
        <taxon>Actinomycetota</taxon>
        <taxon>Actinomycetes</taxon>
        <taxon>Kitasatosporales</taxon>
        <taxon>Streptomycetaceae</taxon>
        <taxon>Kitasatospora</taxon>
    </lineage>
</organism>
<accession>A0A1E7NCU0</accession>
<evidence type="ECO:0000313" key="3">
    <source>
        <dbReference type="EMBL" id="OEV38502.1"/>
    </source>
</evidence>
<comment type="caution">
    <text evidence="3">The sequence shown here is derived from an EMBL/GenBank/DDBJ whole genome shotgun (WGS) entry which is preliminary data.</text>
</comment>
<dbReference type="OrthoDB" id="9794948at2"/>
<dbReference type="InterPro" id="IPR007396">
    <property type="entry name" value="TR_PAI2-type"/>
</dbReference>
<evidence type="ECO:0000313" key="5">
    <source>
        <dbReference type="Proteomes" id="UP000610124"/>
    </source>
</evidence>
<gene>
    <name evidence="2" type="primary">paiB</name>
    <name evidence="2" type="ORF">GCM10010502_40600</name>
    <name evidence="3" type="ORF">HS99_0021680</name>
</gene>
<dbReference type="AlphaFoldDB" id="A0A1E7NCU0"/>
<dbReference type="RefSeq" id="WP_046385492.1">
    <property type="nucleotide sequence ID" value="NZ_BMUB01000009.1"/>
</dbReference>
<dbReference type="Pfam" id="PF04299">
    <property type="entry name" value="FMN_bind_2"/>
    <property type="match status" value="1"/>
</dbReference>
<dbReference type="EMBL" id="JPRF03000014">
    <property type="protein sequence ID" value="OEV38502.1"/>
    <property type="molecule type" value="Genomic_DNA"/>
</dbReference>
<name>A0A1E7NCU0_KITAU</name>
<keyword evidence="4" id="KW-1185">Reference proteome</keyword>
<dbReference type="GeneID" id="97487104"/>
<dbReference type="Proteomes" id="UP000037395">
    <property type="component" value="Unassembled WGS sequence"/>
</dbReference>
<evidence type="ECO:0000313" key="2">
    <source>
        <dbReference type="EMBL" id="GGU84531.1"/>
    </source>
</evidence>
<sequence length="234" mass="25544">MLIRSWDRGDEDEWRAWLAEGRDFGLLAANGGPDEGPVLVPTHFLLDAGRGEILLHLATPNPLLAAVRADPNVTLAVTDGYAFAPGHWRGEPGTPTSYYASVHFHCTAEVVESAEGKAEILNRQLAHFQPETPDVRVVPGANEFGRLLSGLRGLRLTVREVRAKFKYDDKKPAEAQYAIADRLAERAEGPPGRRDQDAAARTQLLRRHQRRIARAGGAPGAAGARRTSRPHAAD</sequence>
<dbReference type="Proteomes" id="UP000610124">
    <property type="component" value="Unassembled WGS sequence"/>
</dbReference>